<evidence type="ECO:0000259" key="1">
    <source>
        <dbReference type="Pfam" id="PF13482"/>
    </source>
</evidence>
<accession>A0A1M5SSX4</accession>
<dbReference type="Proteomes" id="UP000184241">
    <property type="component" value="Unassembled WGS sequence"/>
</dbReference>
<reference evidence="2 3" key="1">
    <citation type="submission" date="2016-11" db="EMBL/GenBank/DDBJ databases">
        <authorList>
            <person name="Jaros S."/>
            <person name="Januszkiewicz K."/>
            <person name="Wedrychowicz H."/>
        </authorList>
    </citation>
    <scope>NUCLEOTIDE SEQUENCE [LARGE SCALE GENOMIC DNA]</scope>
    <source>
        <strain evidence="2 3">DSM 6191</strain>
    </source>
</reference>
<dbReference type="Gene3D" id="3.30.420.10">
    <property type="entry name" value="Ribonuclease H-like superfamily/Ribonuclease H"/>
    <property type="match status" value="1"/>
</dbReference>
<dbReference type="EMBL" id="FQXU01000003">
    <property type="protein sequence ID" value="SHH41654.1"/>
    <property type="molecule type" value="Genomic_DNA"/>
</dbReference>
<dbReference type="PANTHER" id="PTHR38462">
    <property type="entry name" value="EXONUCLEASE-LIKE PROTEIN"/>
    <property type="match status" value="1"/>
</dbReference>
<proteinExistence type="predicted"/>
<gene>
    <name evidence="2" type="ORF">SAMN02745941_00005</name>
</gene>
<dbReference type="SUPFAM" id="SSF53098">
    <property type="entry name" value="Ribonuclease H-like"/>
    <property type="match status" value="1"/>
</dbReference>
<name>A0A1M5SSX4_9CLOT</name>
<dbReference type="RefSeq" id="WP_073015630.1">
    <property type="nucleotide sequence ID" value="NZ_FQXU01000003.1"/>
</dbReference>
<dbReference type="InterPro" id="IPR038720">
    <property type="entry name" value="YprB_RNase_H-like_dom"/>
</dbReference>
<feature type="domain" description="YprB ribonuclease H-like" evidence="1">
    <location>
        <begin position="26"/>
        <end position="192"/>
    </location>
</feature>
<dbReference type="InterPro" id="IPR036397">
    <property type="entry name" value="RNaseH_sf"/>
</dbReference>
<dbReference type="GO" id="GO:0003676">
    <property type="term" value="F:nucleic acid binding"/>
    <property type="evidence" value="ECO:0007669"/>
    <property type="project" value="InterPro"/>
</dbReference>
<evidence type="ECO:0000313" key="3">
    <source>
        <dbReference type="Proteomes" id="UP000184241"/>
    </source>
</evidence>
<dbReference type="PANTHER" id="PTHR38462:SF1">
    <property type="entry name" value="YPRB RIBONUCLEASE H-LIKE DOMAIN-CONTAINING PROTEIN"/>
    <property type="match status" value="1"/>
</dbReference>
<sequence length="263" mass="30947">MIIRDSKLLCDLDENIVRNYTLDNLVFFDIEATGFNVKKDWVFALSFCTIVEGYLVGKTFVCNNIKDEKALIEKFISIIENKGLCSYNGKAFDEPFLRKRALIYGIDFPKNISHRDLYREIRPYKNGLNIESLSLKDIEKTLNIDRNEETTAVECMHLYKRYLETSNEKFLNKIIRYNFNDVRSLPYIFNLINEVKSKNIIREDVIDEIKRKEILRLCLNNNIFLEESICSNISKKAGGRILFKLYNKDISKKEIEDIINNSY</sequence>
<evidence type="ECO:0000313" key="2">
    <source>
        <dbReference type="EMBL" id="SHH41654.1"/>
    </source>
</evidence>
<protein>
    <recommendedName>
        <fullName evidence="1">YprB ribonuclease H-like domain-containing protein</fullName>
    </recommendedName>
</protein>
<organism evidence="2 3">
    <name type="scientific">Clostridium intestinale DSM 6191</name>
    <dbReference type="NCBI Taxonomy" id="1121320"/>
    <lineage>
        <taxon>Bacteria</taxon>
        <taxon>Bacillati</taxon>
        <taxon>Bacillota</taxon>
        <taxon>Clostridia</taxon>
        <taxon>Eubacteriales</taxon>
        <taxon>Clostridiaceae</taxon>
        <taxon>Clostridium</taxon>
    </lineage>
</organism>
<dbReference type="AlphaFoldDB" id="A0A1M5SSX4"/>
<dbReference type="Pfam" id="PF13482">
    <property type="entry name" value="RNase_H_2"/>
    <property type="match status" value="1"/>
</dbReference>
<dbReference type="InterPro" id="IPR012337">
    <property type="entry name" value="RNaseH-like_sf"/>
</dbReference>